<dbReference type="AlphaFoldDB" id="A0A1I1KTM1"/>
<evidence type="ECO:0000256" key="8">
    <source>
        <dbReference type="SAM" id="SignalP"/>
    </source>
</evidence>
<dbReference type="Gene3D" id="1.20.1600.10">
    <property type="entry name" value="Outer membrane efflux proteins (OEP)"/>
    <property type="match status" value="1"/>
</dbReference>
<evidence type="ECO:0000313" key="10">
    <source>
        <dbReference type="Proteomes" id="UP000199514"/>
    </source>
</evidence>
<dbReference type="SUPFAM" id="SSF56954">
    <property type="entry name" value="Outer membrane efflux proteins (OEP)"/>
    <property type="match status" value="1"/>
</dbReference>
<name>A0A1I1KTM1_9BACT</name>
<dbReference type="InterPro" id="IPR051906">
    <property type="entry name" value="TolC-like"/>
</dbReference>
<evidence type="ECO:0000256" key="4">
    <source>
        <dbReference type="ARBA" id="ARBA00022452"/>
    </source>
</evidence>
<evidence type="ECO:0000256" key="5">
    <source>
        <dbReference type="ARBA" id="ARBA00022692"/>
    </source>
</evidence>
<dbReference type="GO" id="GO:1990281">
    <property type="term" value="C:efflux pump complex"/>
    <property type="evidence" value="ECO:0007669"/>
    <property type="project" value="TreeGrafter"/>
</dbReference>
<keyword evidence="10" id="KW-1185">Reference proteome</keyword>
<protein>
    <submittedName>
        <fullName evidence="9">Outer membrane protein TolC</fullName>
    </submittedName>
</protein>
<comment type="similarity">
    <text evidence="2">Belongs to the outer membrane factor (OMF) (TC 1.B.17) family.</text>
</comment>
<dbReference type="InterPro" id="IPR003423">
    <property type="entry name" value="OMP_efflux"/>
</dbReference>
<comment type="subcellular location">
    <subcellularLocation>
        <location evidence="1">Cell outer membrane</location>
    </subcellularLocation>
</comment>
<evidence type="ECO:0000256" key="1">
    <source>
        <dbReference type="ARBA" id="ARBA00004442"/>
    </source>
</evidence>
<dbReference type="GO" id="GO:0009279">
    <property type="term" value="C:cell outer membrane"/>
    <property type="evidence" value="ECO:0007669"/>
    <property type="project" value="UniProtKB-SubCell"/>
</dbReference>
<dbReference type="EMBL" id="FOLE01000007">
    <property type="protein sequence ID" value="SFC64071.1"/>
    <property type="molecule type" value="Genomic_DNA"/>
</dbReference>
<dbReference type="RefSeq" id="WP_091513493.1">
    <property type="nucleotide sequence ID" value="NZ_FOLE01000007.1"/>
</dbReference>
<keyword evidence="8" id="KW-0732">Signal</keyword>
<keyword evidence="5" id="KW-0812">Transmembrane</keyword>
<feature type="signal peptide" evidence="8">
    <location>
        <begin position="1"/>
        <end position="21"/>
    </location>
</feature>
<proteinExistence type="inferred from homology"/>
<evidence type="ECO:0000313" key="9">
    <source>
        <dbReference type="EMBL" id="SFC64071.1"/>
    </source>
</evidence>
<dbReference type="GO" id="GO:0015288">
    <property type="term" value="F:porin activity"/>
    <property type="evidence" value="ECO:0007669"/>
    <property type="project" value="TreeGrafter"/>
</dbReference>
<reference evidence="9 10" key="1">
    <citation type="submission" date="2016-10" db="EMBL/GenBank/DDBJ databases">
        <authorList>
            <person name="de Groot N.N."/>
        </authorList>
    </citation>
    <scope>NUCLEOTIDE SEQUENCE [LARGE SCALE GENOMIC DNA]</scope>
    <source>
        <strain evidence="9 10">DSM 6793</strain>
    </source>
</reference>
<keyword evidence="3" id="KW-0813">Transport</keyword>
<dbReference type="STRING" id="927664.SAMN05421780_107201"/>
<accession>A0A1I1KTM1</accession>
<dbReference type="PANTHER" id="PTHR30026:SF20">
    <property type="entry name" value="OUTER MEMBRANE PROTEIN TOLC"/>
    <property type="match status" value="1"/>
</dbReference>
<dbReference type="Pfam" id="PF02321">
    <property type="entry name" value="OEP"/>
    <property type="match status" value="2"/>
</dbReference>
<evidence type="ECO:0000256" key="6">
    <source>
        <dbReference type="ARBA" id="ARBA00023136"/>
    </source>
</evidence>
<organism evidence="9 10">
    <name type="scientific">Flexibacter flexilis DSM 6793</name>
    <dbReference type="NCBI Taxonomy" id="927664"/>
    <lineage>
        <taxon>Bacteria</taxon>
        <taxon>Pseudomonadati</taxon>
        <taxon>Bacteroidota</taxon>
        <taxon>Cytophagia</taxon>
        <taxon>Cytophagales</taxon>
        <taxon>Flexibacteraceae</taxon>
        <taxon>Flexibacter</taxon>
    </lineage>
</organism>
<keyword evidence="7" id="KW-0998">Cell outer membrane</keyword>
<dbReference type="GO" id="GO:0015562">
    <property type="term" value="F:efflux transmembrane transporter activity"/>
    <property type="evidence" value="ECO:0007669"/>
    <property type="project" value="InterPro"/>
</dbReference>
<gene>
    <name evidence="9" type="ORF">SAMN05421780_107201</name>
</gene>
<keyword evidence="6" id="KW-0472">Membrane</keyword>
<sequence>MRGITICYLLMFWVGINCAQAQTPNTYSLKEAIDFAIKNNMSVQSAQTDNAIAKAKVKETVGIGLPQINAEAKMTHHFQLQPNFFTPNSPFLNKMGVPFTVNDGVVTFPNIFQLQNSGTATATLNQLIFDGSYLVGLKAAKTYTELSERNITASKITVAENVSKAYYSVLVAEERSQLLDKNLARLDSMYKQTKAMLKNGLVEKIDVDRIEVSLNNIKIEQQKTARLVQLSRELLAFQMGLPSAKDLVLTEKLDKTNLDKTVVVNNEIDYTQRIEFQTINTQKALNQLEQRNIVAGYYPKLYGFASYGYVTANPKFGRMFDVSNNWSDYSSAGLNLQIPIFDGFQKKYKYQQSRLTAKKLELGTEQLKQSISLQAKQSEANWLNSLETLSIQQRNMELAQQVVKVTKSKYQQGVGSNIEVVNAETSLKEAHTNYYGALYDALIAKIDLDKALGKLYTEQ</sequence>
<evidence type="ECO:0000256" key="7">
    <source>
        <dbReference type="ARBA" id="ARBA00023237"/>
    </source>
</evidence>
<dbReference type="Proteomes" id="UP000199514">
    <property type="component" value="Unassembled WGS sequence"/>
</dbReference>
<dbReference type="OrthoDB" id="367883at2"/>
<evidence type="ECO:0000256" key="3">
    <source>
        <dbReference type="ARBA" id="ARBA00022448"/>
    </source>
</evidence>
<dbReference type="PANTHER" id="PTHR30026">
    <property type="entry name" value="OUTER MEMBRANE PROTEIN TOLC"/>
    <property type="match status" value="1"/>
</dbReference>
<evidence type="ECO:0000256" key="2">
    <source>
        <dbReference type="ARBA" id="ARBA00007613"/>
    </source>
</evidence>
<keyword evidence="4" id="KW-1134">Transmembrane beta strand</keyword>
<feature type="chain" id="PRO_5011698485" evidence="8">
    <location>
        <begin position="22"/>
        <end position="459"/>
    </location>
</feature>